<feature type="compositionally biased region" description="Acidic residues" evidence="1">
    <location>
        <begin position="1"/>
        <end position="10"/>
    </location>
</feature>
<dbReference type="Proteomes" id="UP000614601">
    <property type="component" value="Unassembled WGS sequence"/>
</dbReference>
<sequence length="264" mass="30268">MDPFESDEEENKDKVEEDPKQFEEEDERVLDRPVVSDVLDRRKIQQNSFEQELGGVVAYNANDLERGLINQAESALEQLNSKPSTSKGVDNLLDADSAIKTGELTPFDFLQQQKAKEDQITSKTLKLSQNLDKNKNNLNRISKLTRYTSNFDRPSTSKALFGAKKSLFEDESESEEYYGSTASSEYEEEIIETSKKQRVKKARTSRLKAKDDGDQDDFLDRIAIYQDEQEKLQKEGLPNDLDSGEHEILDSYKVSSVVWDKLYK</sequence>
<accession>A0A811LL16</accession>
<name>A0A811LL16_9BILA</name>
<organism evidence="2 3">
    <name type="scientific">Bursaphelenchus okinawaensis</name>
    <dbReference type="NCBI Taxonomy" id="465554"/>
    <lineage>
        <taxon>Eukaryota</taxon>
        <taxon>Metazoa</taxon>
        <taxon>Ecdysozoa</taxon>
        <taxon>Nematoda</taxon>
        <taxon>Chromadorea</taxon>
        <taxon>Rhabditida</taxon>
        <taxon>Tylenchina</taxon>
        <taxon>Tylenchomorpha</taxon>
        <taxon>Aphelenchoidea</taxon>
        <taxon>Aphelenchoididae</taxon>
        <taxon>Bursaphelenchus</taxon>
    </lineage>
</organism>
<dbReference type="EMBL" id="CAJFCW020000006">
    <property type="protein sequence ID" value="CAG9123661.1"/>
    <property type="molecule type" value="Genomic_DNA"/>
</dbReference>
<protein>
    <submittedName>
        <fullName evidence="2">Uncharacterized protein</fullName>
    </submittedName>
</protein>
<reference evidence="2" key="1">
    <citation type="submission" date="2020-09" db="EMBL/GenBank/DDBJ databases">
        <authorList>
            <person name="Kikuchi T."/>
        </authorList>
    </citation>
    <scope>NUCLEOTIDE SEQUENCE</scope>
    <source>
        <strain evidence="2">SH1</strain>
    </source>
</reference>
<dbReference type="EMBL" id="CAJFDH010000006">
    <property type="protein sequence ID" value="CAD5227802.1"/>
    <property type="molecule type" value="Genomic_DNA"/>
</dbReference>
<proteinExistence type="predicted"/>
<evidence type="ECO:0000313" key="3">
    <source>
        <dbReference type="Proteomes" id="UP000614601"/>
    </source>
</evidence>
<dbReference type="AlphaFoldDB" id="A0A811LL16"/>
<comment type="caution">
    <text evidence="2">The sequence shown here is derived from an EMBL/GenBank/DDBJ whole genome shotgun (WGS) entry which is preliminary data.</text>
</comment>
<evidence type="ECO:0000256" key="1">
    <source>
        <dbReference type="SAM" id="MobiDB-lite"/>
    </source>
</evidence>
<dbReference type="Proteomes" id="UP000783686">
    <property type="component" value="Unassembled WGS sequence"/>
</dbReference>
<evidence type="ECO:0000313" key="2">
    <source>
        <dbReference type="EMBL" id="CAD5227802.1"/>
    </source>
</evidence>
<feature type="region of interest" description="Disordered" evidence="1">
    <location>
        <begin position="1"/>
        <end position="31"/>
    </location>
</feature>
<gene>
    <name evidence="2" type="ORF">BOKJ2_LOCUS12355</name>
</gene>
<keyword evidence="3" id="KW-1185">Reference proteome</keyword>
<feature type="compositionally biased region" description="Basic and acidic residues" evidence="1">
    <location>
        <begin position="11"/>
        <end position="22"/>
    </location>
</feature>